<dbReference type="PANTHER" id="PTHR43022">
    <property type="entry name" value="PROTEIN SMF"/>
    <property type="match status" value="1"/>
</dbReference>
<evidence type="ECO:0000313" key="4">
    <source>
        <dbReference type="Proteomes" id="UP000009071"/>
    </source>
</evidence>
<organism evidence="3 4">
    <name type="scientific">Solidesulfovibrio magneticus (strain ATCC 700980 / DSM 13731 / RS-1)</name>
    <name type="common">Desulfovibrio magneticus</name>
    <dbReference type="NCBI Taxonomy" id="573370"/>
    <lineage>
        <taxon>Bacteria</taxon>
        <taxon>Pseudomonadati</taxon>
        <taxon>Thermodesulfobacteriota</taxon>
        <taxon>Desulfovibrionia</taxon>
        <taxon>Desulfovibrionales</taxon>
        <taxon>Desulfovibrionaceae</taxon>
        <taxon>Solidesulfovibrio</taxon>
    </lineage>
</organism>
<dbReference type="PANTHER" id="PTHR43022:SF1">
    <property type="entry name" value="PROTEIN SMF"/>
    <property type="match status" value="1"/>
</dbReference>
<evidence type="ECO:0000256" key="1">
    <source>
        <dbReference type="ARBA" id="ARBA00006525"/>
    </source>
</evidence>
<dbReference type="OrthoDB" id="9785707at2"/>
<dbReference type="HOGENOM" id="CLU_075542_0_0_7"/>
<name>C4XTH3_SOLM1</name>
<keyword evidence="4" id="KW-1185">Reference proteome</keyword>
<dbReference type="STRING" id="573370.DMR_24790"/>
<dbReference type="EMBL" id="AP010904">
    <property type="protein sequence ID" value="BAH75970.1"/>
    <property type="molecule type" value="Genomic_DNA"/>
</dbReference>
<dbReference type="RefSeq" id="WP_015861149.1">
    <property type="nucleotide sequence ID" value="NC_012796.1"/>
</dbReference>
<feature type="domain" description="Smf/DprA SLOG" evidence="2">
    <location>
        <begin position="80"/>
        <end position="277"/>
    </location>
</feature>
<dbReference type="eggNOG" id="COG0758">
    <property type="taxonomic scope" value="Bacteria"/>
</dbReference>
<evidence type="ECO:0000259" key="2">
    <source>
        <dbReference type="Pfam" id="PF02481"/>
    </source>
</evidence>
<dbReference type="InterPro" id="IPR057666">
    <property type="entry name" value="DrpA_SLOG"/>
</dbReference>
<accession>C4XTH3</accession>
<dbReference type="Pfam" id="PF02481">
    <property type="entry name" value="DNA_processg_A"/>
    <property type="match status" value="1"/>
</dbReference>
<reference evidence="3 4" key="1">
    <citation type="journal article" date="2009" name="Genome Res.">
        <title>Whole genome sequence of Desulfovibrio magneticus strain RS-1 revealed common gene clusters in magnetotactic bacteria.</title>
        <authorList>
            <person name="Nakazawa H."/>
            <person name="Arakaki A."/>
            <person name="Narita-Yamada S."/>
            <person name="Yashiro I."/>
            <person name="Jinno K."/>
            <person name="Aoki N."/>
            <person name="Tsuruyama A."/>
            <person name="Okamura Y."/>
            <person name="Tanikawa S."/>
            <person name="Fujita N."/>
            <person name="Takeyama H."/>
            <person name="Matsunaga T."/>
        </authorList>
    </citation>
    <scope>NUCLEOTIDE SEQUENCE [LARGE SCALE GENOMIC DNA]</scope>
    <source>
        <strain evidence="4">ATCC 700980 / DSM 13731 / RS-1</strain>
    </source>
</reference>
<dbReference type="Gene3D" id="3.40.50.450">
    <property type="match status" value="1"/>
</dbReference>
<protein>
    <submittedName>
        <fullName evidence="3">SMF protein</fullName>
    </submittedName>
</protein>
<dbReference type="SUPFAM" id="SSF102405">
    <property type="entry name" value="MCP/YpsA-like"/>
    <property type="match status" value="1"/>
</dbReference>
<dbReference type="GO" id="GO:0009294">
    <property type="term" value="P:DNA-mediated transformation"/>
    <property type="evidence" value="ECO:0007669"/>
    <property type="project" value="InterPro"/>
</dbReference>
<dbReference type="KEGG" id="dma:DMR_24790"/>
<dbReference type="InterPro" id="IPR003488">
    <property type="entry name" value="DprA"/>
</dbReference>
<dbReference type="Proteomes" id="UP000009071">
    <property type="component" value="Chromosome"/>
</dbReference>
<comment type="similarity">
    <text evidence="1">Belongs to the DprA/Smf family.</text>
</comment>
<evidence type="ECO:0000313" key="3">
    <source>
        <dbReference type="EMBL" id="BAH75970.1"/>
    </source>
</evidence>
<dbReference type="AlphaFoldDB" id="C4XTH3"/>
<gene>
    <name evidence="3" type="ordered locus">DMR_24790</name>
</gene>
<sequence>MISSILQFLQAKGSGEALLRRFLLFAAINGKNAAKSLCTSINNLSNELKINNDVASNIVNSASEAFFLHESLYKDNINVAWIGSDVYPHHLVATLKYDAPPVLFFKGCNKLFDNMGVGFCGSRKASEKGLLITRRCVELLVDKKICVTSGYAHGVDMAAHKTALKNGGKTIFVLVEGIMRFQHKREIAEFLSDDNYLAVSQFPPNLTWSARNAMKRNGTIIGLSDAMILVESGITGGTFAAGKETLQRGQPLFVIDYAAPGPSAEANPNFIKNGGIPIRGNSDGIPNLEKIFDITNQSRRNDINTKDLFTKHQSIKYLQKHEILLKSRNKLITRDT</sequence>
<proteinExistence type="inferred from homology"/>